<keyword evidence="5 7" id="KW-1133">Transmembrane helix</keyword>
<accession>A0A542YPG0</accession>
<comment type="similarity">
    <text evidence="7">Belongs to the binding-protein-dependent transport system permease family.</text>
</comment>
<feature type="transmembrane region" description="Helical" evidence="7">
    <location>
        <begin position="160"/>
        <end position="183"/>
    </location>
</feature>
<feature type="transmembrane region" description="Helical" evidence="7">
    <location>
        <begin position="12"/>
        <end position="32"/>
    </location>
</feature>
<feature type="transmembrane region" description="Helical" evidence="7">
    <location>
        <begin position="106"/>
        <end position="126"/>
    </location>
</feature>
<evidence type="ECO:0000256" key="1">
    <source>
        <dbReference type="ARBA" id="ARBA00004651"/>
    </source>
</evidence>
<feature type="transmembrane region" description="Helical" evidence="7">
    <location>
        <begin position="218"/>
        <end position="241"/>
    </location>
</feature>
<dbReference type="InterPro" id="IPR000515">
    <property type="entry name" value="MetI-like"/>
</dbReference>
<evidence type="ECO:0000256" key="7">
    <source>
        <dbReference type="RuleBase" id="RU363032"/>
    </source>
</evidence>
<dbReference type="GO" id="GO:0005886">
    <property type="term" value="C:plasma membrane"/>
    <property type="evidence" value="ECO:0007669"/>
    <property type="project" value="UniProtKB-SubCell"/>
</dbReference>
<evidence type="ECO:0000313" key="9">
    <source>
        <dbReference type="EMBL" id="TQL49993.1"/>
    </source>
</evidence>
<comment type="subcellular location">
    <subcellularLocation>
        <location evidence="1 7">Cell membrane</location>
        <topology evidence="1 7">Multi-pass membrane protein</topology>
    </subcellularLocation>
</comment>
<evidence type="ECO:0000259" key="8">
    <source>
        <dbReference type="PROSITE" id="PS50928"/>
    </source>
</evidence>
<dbReference type="RefSeq" id="WP_211350558.1">
    <property type="nucleotide sequence ID" value="NZ_BAAAIK010000004.1"/>
</dbReference>
<dbReference type="PANTHER" id="PTHR30193:SF42">
    <property type="entry name" value="ABC TRANSPORTER PERMEASE PROTEIN"/>
    <property type="match status" value="1"/>
</dbReference>
<evidence type="ECO:0000256" key="6">
    <source>
        <dbReference type="ARBA" id="ARBA00023136"/>
    </source>
</evidence>
<proteinExistence type="inferred from homology"/>
<gene>
    <name evidence="9" type="ORF">FB467_1093</name>
</gene>
<evidence type="ECO:0000256" key="4">
    <source>
        <dbReference type="ARBA" id="ARBA00022692"/>
    </source>
</evidence>
<dbReference type="CDD" id="cd06261">
    <property type="entry name" value="TM_PBP2"/>
    <property type="match status" value="1"/>
</dbReference>
<evidence type="ECO:0000256" key="2">
    <source>
        <dbReference type="ARBA" id="ARBA00022448"/>
    </source>
</evidence>
<keyword evidence="6 7" id="KW-0472">Membrane</keyword>
<keyword evidence="3" id="KW-1003">Cell membrane</keyword>
<dbReference type="GO" id="GO:0055085">
    <property type="term" value="P:transmembrane transport"/>
    <property type="evidence" value="ECO:0007669"/>
    <property type="project" value="InterPro"/>
</dbReference>
<feature type="transmembrane region" description="Helical" evidence="7">
    <location>
        <begin position="268"/>
        <end position="287"/>
    </location>
</feature>
<comment type="caution">
    <text evidence="9">The sequence shown here is derived from an EMBL/GenBank/DDBJ whole genome shotgun (WGS) entry which is preliminary data.</text>
</comment>
<dbReference type="Proteomes" id="UP000319516">
    <property type="component" value="Unassembled WGS sequence"/>
</dbReference>
<feature type="domain" description="ABC transmembrane type-1" evidence="8">
    <location>
        <begin position="69"/>
        <end position="287"/>
    </location>
</feature>
<evidence type="ECO:0000256" key="5">
    <source>
        <dbReference type="ARBA" id="ARBA00022989"/>
    </source>
</evidence>
<dbReference type="EMBL" id="VFOP01000001">
    <property type="protein sequence ID" value="TQL49993.1"/>
    <property type="molecule type" value="Genomic_DNA"/>
</dbReference>
<feature type="transmembrane region" description="Helical" evidence="7">
    <location>
        <begin position="72"/>
        <end position="94"/>
    </location>
</feature>
<reference evidence="9 10" key="1">
    <citation type="submission" date="2019-06" db="EMBL/GenBank/DDBJ databases">
        <title>Sequencing the genomes of 1000 actinobacteria strains.</title>
        <authorList>
            <person name="Klenk H.-P."/>
        </authorList>
    </citation>
    <scope>NUCLEOTIDE SEQUENCE [LARGE SCALE GENOMIC DNA]</scope>
    <source>
        <strain evidence="9 10">DSM 12335</strain>
    </source>
</reference>
<dbReference type="PANTHER" id="PTHR30193">
    <property type="entry name" value="ABC TRANSPORTER PERMEASE PROTEIN"/>
    <property type="match status" value="1"/>
</dbReference>
<dbReference type="Gene3D" id="1.10.3720.10">
    <property type="entry name" value="MetI-like"/>
    <property type="match status" value="1"/>
</dbReference>
<organism evidence="9 10">
    <name type="scientific">Ornithinicoccus hortensis</name>
    <dbReference type="NCBI Taxonomy" id="82346"/>
    <lineage>
        <taxon>Bacteria</taxon>
        <taxon>Bacillati</taxon>
        <taxon>Actinomycetota</taxon>
        <taxon>Actinomycetes</taxon>
        <taxon>Micrococcales</taxon>
        <taxon>Intrasporangiaceae</taxon>
        <taxon>Ornithinicoccus</taxon>
    </lineage>
</organism>
<dbReference type="PROSITE" id="PS50928">
    <property type="entry name" value="ABC_TM1"/>
    <property type="match status" value="1"/>
</dbReference>
<dbReference type="SUPFAM" id="SSF161098">
    <property type="entry name" value="MetI-like"/>
    <property type="match status" value="1"/>
</dbReference>
<dbReference type="Pfam" id="PF00528">
    <property type="entry name" value="BPD_transp_1"/>
    <property type="match status" value="1"/>
</dbReference>
<dbReference type="InterPro" id="IPR051393">
    <property type="entry name" value="ABC_transporter_permease"/>
</dbReference>
<sequence length="296" mass="33372">MNRGLRSWAPPFLLVLPSLVVVGVFVYGMIAINVNTSLTDRRGRGPATQYVGFDVYRELFADDTFIYSLQNLLIYTVVFIVGTLLIGFMWAWLLERGVWGEGFFRAVYLFPMAVSFIASGVVWRWLLNNAQGDRASGLNRLFEVVGLDFLQNSWWTHPRFGIAAIALPAIWQLAGYVMALFLAGFRGIPRELHEAARIDGASEWQLYRHVLFPQLRPIALSAIIIVGHMSLKVFDLIMAIAGQTNHTTQVPATQMWIEFTRGDYAKSAAIGTILLLVVAVLIVPYLVSTYRQERNR</sequence>
<keyword evidence="10" id="KW-1185">Reference proteome</keyword>
<protein>
    <submittedName>
        <fullName evidence="9">Carbohydrate ABC transporter membrane protein 1 (CUT1 family)</fullName>
    </submittedName>
</protein>
<keyword evidence="4 7" id="KW-0812">Transmembrane</keyword>
<evidence type="ECO:0000256" key="3">
    <source>
        <dbReference type="ARBA" id="ARBA00022475"/>
    </source>
</evidence>
<name>A0A542YPG0_9MICO</name>
<evidence type="ECO:0000313" key="10">
    <source>
        <dbReference type="Proteomes" id="UP000319516"/>
    </source>
</evidence>
<dbReference type="InterPro" id="IPR035906">
    <property type="entry name" value="MetI-like_sf"/>
</dbReference>
<dbReference type="AlphaFoldDB" id="A0A542YPG0"/>
<keyword evidence="2 7" id="KW-0813">Transport</keyword>